<feature type="binding site" description="covalent" evidence="7">
    <location>
        <position position="135"/>
    </location>
    <ligand>
        <name>heme c</name>
        <dbReference type="ChEBI" id="CHEBI:61717"/>
    </ligand>
</feature>
<keyword evidence="4" id="KW-0249">Electron transport</keyword>
<evidence type="ECO:0000256" key="7">
    <source>
        <dbReference type="PIRSR" id="PIRSR000027-2"/>
    </source>
</evidence>
<feature type="binding site" description="axial binding residue" evidence="6">
    <location>
        <position position="139"/>
    </location>
    <ligand>
        <name>heme c</name>
        <dbReference type="ChEBI" id="CHEBI:61717"/>
    </ligand>
    <ligandPart>
        <name>Fe</name>
        <dbReference type="ChEBI" id="CHEBI:18248"/>
    </ligandPart>
</feature>
<dbReference type="InterPro" id="IPR012127">
    <property type="entry name" value="Cyt_c_prime"/>
</dbReference>
<name>A0A1M6QWN2_9PROT</name>
<evidence type="ECO:0000256" key="6">
    <source>
        <dbReference type="PIRSR" id="PIRSR000027-1"/>
    </source>
</evidence>
<dbReference type="EMBL" id="FQZF01000039">
    <property type="protein sequence ID" value="SHK24692.1"/>
    <property type="molecule type" value="Genomic_DNA"/>
</dbReference>
<evidence type="ECO:0000313" key="9">
    <source>
        <dbReference type="EMBL" id="SHK24692.1"/>
    </source>
</evidence>
<dbReference type="InterPro" id="IPR010980">
    <property type="entry name" value="Cyt_c/b562"/>
</dbReference>
<evidence type="ECO:0000256" key="5">
    <source>
        <dbReference type="ARBA" id="ARBA00023004"/>
    </source>
</evidence>
<dbReference type="InterPro" id="IPR002321">
    <property type="entry name" value="Cyt_c_II"/>
</dbReference>
<reference evidence="9 10" key="1">
    <citation type="submission" date="2016-11" db="EMBL/GenBank/DDBJ databases">
        <authorList>
            <person name="Jaros S."/>
            <person name="Januszkiewicz K."/>
            <person name="Wedrychowicz H."/>
        </authorList>
    </citation>
    <scope>NUCLEOTIDE SEQUENCE [LARGE SCALE GENOMIC DNA]</scope>
    <source>
        <strain evidence="9 10">DSM 14916</strain>
    </source>
</reference>
<dbReference type="InterPro" id="IPR015984">
    <property type="entry name" value="Cyt_c_prime_subgr"/>
</dbReference>
<evidence type="ECO:0000256" key="1">
    <source>
        <dbReference type="ARBA" id="ARBA00022448"/>
    </source>
</evidence>
<evidence type="ECO:0000256" key="3">
    <source>
        <dbReference type="ARBA" id="ARBA00022723"/>
    </source>
</evidence>
<dbReference type="STRING" id="198092.SAMN02745194_04531"/>
<dbReference type="GO" id="GO:0042597">
    <property type="term" value="C:periplasmic space"/>
    <property type="evidence" value="ECO:0007669"/>
    <property type="project" value="InterPro"/>
</dbReference>
<dbReference type="PROSITE" id="PS51009">
    <property type="entry name" value="CYTCII"/>
    <property type="match status" value="1"/>
</dbReference>
<evidence type="ECO:0000256" key="8">
    <source>
        <dbReference type="SAM" id="SignalP"/>
    </source>
</evidence>
<dbReference type="Proteomes" id="UP000184387">
    <property type="component" value="Unassembled WGS sequence"/>
</dbReference>
<gene>
    <name evidence="9" type="ORF">SAMN02745194_04531</name>
</gene>
<proteinExistence type="predicted"/>
<evidence type="ECO:0000256" key="4">
    <source>
        <dbReference type="ARBA" id="ARBA00022982"/>
    </source>
</evidence>
<keyword evidence="2 7" id="KW-0349">Heme</keyword>
<feature type="chain" id="PRO_5009920459" evidence="8">
    <location>
        <begin position="24"/>
        <end position="145"/>
    </location>
</feature>
<evidence type="ECO:0000256" key="2">
    <source>
        <dbReference type="ARBA" id="ARBA00022617"/>
    </source>
</evidence>
<sequence length="145" mass="14895">MARIALPIATFLAAISTLGVAMAQPDPVSTRKEGLRRMQTNLEAIGAVANAGGDTRDTVPRAEEMVAFFRDLPAFFPPGSNGNGSRALPAVWSERAGFERAAANATTAAEALRAAAASGDAAATTAAVRAMGASCGACHRNHRSR</sequence>
<dbReference type="Gene3D" id="1.20.120.10">
    <property type="entry name" value="Cytochrome c/b562"/>
    <property type="match status" value="1"/>
</dbReference>
<dbReference type="PRINTS" id="PR00608">
    <property type="entry name" value="CYTCHROMECII"/>
</dbReference>
<comment type="PTM">
    <text evidence="7">Binds 1 heme group per subunit.</text>
</comment>
<dbReference type="GO" id="GO:0022900">
    <property type="term" value="P:electron transport chain"/>
    <property type="evidence" value="ECO:0007669"/>
    <property type="project" value="InterPro"/>
</dbReference>
<keyword evidence="5 6" id="KW-0408">Iron</keyword>
<dbReference type="GO" id="GO:0009055">
    <property type="term" value="F:electron transfer activity"/>
    <property type="evidence" value="ECO:0007669"/>
    <property type="project" value="InterPro"/>
</dbReference>
<dbReference type="GO" id="GO:0020037">
    <property type="term" value="F:heme binding"/>
    <property type="evidence" value="ECO:0007669"/>
    <property type="project" value="InterPro"/>
</dbReference>
<dbReference type="AlphaFoldDB" id="A0A1M6QWN2"/>
<dbReference type="Pfam" id="PF01322">
    <property type="entry name" value="Cytochrom_C_2"/>
    <property type="match status" value="1"/>
</dbReference>
<dbReference type="SUPFAM" id="SSF47175">
    <property type="entry name" value="Cytochromes"/>
    <property type="match status" value="1"/>
</dbReference>
<organism evidence="9 10">
    <name type="scientific">Muricoccus roseus</name>
    <dbReference type="NCBI Taxonomy" id="198092"/>
    <lineage>
        <taxon>Bacteria</taxon>
        <taxon>Pseudomonadati</taxon>
        <taxon>Pseudomonadota</taxon>
        <taxon>Alphaproteobacteria</taxon>
        <taxon>Acetobacterales</taxon>
        <taxon>Roseomonadaceae</taxon>
        <taxon>Muricoccus</taxon>
    </lineage>
</organism>
<dbReference type="GO" id="GO:0005506">
    <property type="term" value="F:iron ion binding"/>
    <property type="evidence" value="ECO:0007669"/>
    <property type="project" value="InterPro"/>
</dbReference>
<dbReference type="OrthoDB" id="9811729at2"/>
<evidence type="ECO:0000313" key="10">
    <source>
        <dbReference type="Proteomes" id="UP000184387"/>
    </source>
</evidence>
<keyword evidence="1" id="KW-0813">Transport</keyword>
<dbReference type="RefSeq" id="WP_073139275.1">
    <property type="nucleotide sequence ID" value="NZ_FQZF01000039.1"/>
</dbReference>
<feature type="signal peptide" evidence="8">
    <location>
        <begin position="1"/>
        <end position="23"/>
    </location>
</feature>
<keyword evidence="3 6" id="KW-0479">Metal-binding</keyword>
<protein>
    <submittedName>
        <fullName evidence="9">Cytochrome c556</fullName>
    </submittedName>
</protein>
<accession>A0A1M6QWN2</accession>
<keyword evidence="10" id="KW-1185">Reference proteome</keyword>
<keyword evidence="8" id="KW-0732">Signal</keyword>
<dbReference type="PIRSF" id="PIRSF000027">
    <property type="entry name" value="Cytc_c_prime"/>
    <property type="match status" value="1"/>
</dbReference>
<feature type="binding site" description="covalent" evidence="7">
    <location>
        <position position="138"/>
    </location>
    <ligand>
        <name>heme c</name>
        <dbReference type="ChEBI" id="CHEBI:61717"/>
    </ligand>
</feature>